<dbReference type="Pfam" id="PF13460">
    <property type="entry name" value="NAD_binding_10"/>
    <property type="match status" value="1"/>
</dbReference>
<dbReference type="InterPro" id="IPR016040">
    <property type="entry name" value="NAD(P)-bd_dom"/>
</dbReference>
<name>A0A9W7CAN2_9STRA</name>
<sequence length="318" mass="34925">MIWRCVLVVLTHVVSSSHGFNFVLTGGTGRVGQRVVEKLLDHDHKVVVLTRNASEASTLLPTSVNLEIKPYDIASLTSSQPCKLIHCANDVSLLPAFTDTFPKSKRTWLRRRRRPPSTPPSITLLSSAGVTRPSWSQAKAKRLPGAADIPIVRLNPGDILNVKFKAEEKLRRSHVPYSIVRPVGLKDSWPSGRPIFSQNDVAVGRINLDDLASVLIATSLSVEATGKTFEAQTLTGYPPPKDYSGVLSNLALDGGKVKDESYNLLQQLLPGEEQDATKLEMGRSYEEVDSGKVAARQPEADPTKREKQMARSVEEQNK</sequence>
<gene>
    <name evidence="4" type="ORF">TrLO_g6867</name>
</gene>
<feature type="domain" description="NAD(P)-binding" evidence="3">
    <location>
        <begin position="26"/>
        <end position="217"/>
    </location>
</feature>
<evidence type="ECO:0000256" key="2">
    <source>
        <dbReference type="SAM" id="SignalP"/>
    </source>
</evidence>
<feature type="chain" id="PRO_5040749844" description="NAD(P)-binding domain-containing protein" evidence="2">
    <location>
        <begin position="20"/>
        <end position="318"/>
    </location>
</feature>
<dbReference type="InterPro" id="IPR036291">
    <property type="entry name" value="NAD(P)-bd_dom_sf"/>
</dbReference>
<proteinExistence type="predicted"/>
<dbReference type="OrthoDB" id="426386at2759"/>
<evidence type="ECO:0000259" key="3">
    <source>
        <dbReference type="Pfam" id="PF13460"/>
    </source>
</evidence>
<feature type="region of interest" description="Disordered" evidence="1">
    <location>
        <begin position="273"/>
        <end position="318"/>
    </location>
</feature>
<organism evidence="4 5">
    <name type="scientific">Triparma laevis f. longispina</name>
    <dbReference type="NCBI Taxonomy" id="1714387"/>
    <lineage>
        <taxon>Eukaryota</taxon>
        <taxon>Sar</taxon>
        <taxon>Stramenopiles</taxon>
        <taxon>Ochrophyta</taxon>
        <taxon>Bolidophyceae</taxon>
        <taxon>Parmales</taxon>
        <taxon>Triparmaceae</taxon>
        <taxon>Triparma</taxon>
    </lineage>
</organism>
<keyword evidence="2" id="KW-0732">Signal</keyword>
<dbReference type="SUPFAM" id="SSF51735">
    <property type="entry name" value="NAD(P)-binding Rossmann-fold domains"/>
    <property type="match status" value="1"/>
</dbReference>
<reference evidence="5" key="1">
    <citation type="journal article" date="2023" name="Commun. Biol.">
        <title>Genome analysis of Parmales, the sister group of diatoms, reveals the evolutionary specialization of diatoms from phago-mixotrophs to photoautotrophs.</title>
        <authorList>
            <person name="Ban H."/>
            <person name="Sato S."/>
            <person name="Yoshikawa S."/>
            <person name="Yamada K."/>
            <person name="Nakamura Y."/>
            <person name="Ichinomiya M."/>
            <person name="Sato N."/>
            <person name="Blanc-Mathieu R."/>
            <person name="Endo H."/>
            <person name="Kuwata A."/>
            <person name="Ogata H."/>
        </authorList>
    </citation>
    <scope>NUCLEOTIDE SEQUENCE [LARGE SCALE GENOMIC DNA]</scope>
    <source>
        <strain evidence="5">NIES 3700</strain>
    </source>
</reference>
<dbReference type="Gene3D" id="3.40.50.720">
    <property type="entry name" value="NAD(P)-binding Rossmann-like Domain"/>
    <property type="match status" value="1"/>
</dbReference>
<dbReference type="Proteomes" id="UP001165122">
    <property type="component" value="Unassembled WGS sequence"/>
</dbReference>
<evidence type="ECO:0000256" key="1">
    <source>
        <dbReference type="SAM" id="MobiDB-lite"/>
    </source>
</evidence>
<dbReference type="AlphaFoldDB" id="A0A9W7CAN2"/>
<feature type="compositionally biased region" description="Basic and acidic residues" evidence="1">
    <location>
        <begin position="298"/>
        <end position="318"/>
    </location>
</feature>
<evidence type="ECO:0000313" key="4">
    <source>
        <dbReference type="EMBL" id="GMI02721.1"/>
    </source>
</evidence>
<evidence type="ECO:0000313" key="5">
    <source>
        <dbReference type="Proteomes" id="UP001165122"/>
    </source>
</evidence>
<feature type="signal peptide" evidence="2">
    <location>
        <begin position="1"/>
        <end position="19"/>
    </location>
</feature>
<dbReference type="PANTHER" id="PTHR15020">
    <property type="entry name" value="FLAVIN REDUCTASE-RELATED"/>
    <property type="match status" value="1"/>
</dbReference>
<dbReference type="PANTHER" id="PTHR15020:SF11">
    <property type="entry name" value="OS06G0360300 PROTEIN"/>
    <property type="match status" value="1"/>
</dbReference>
<protein>
    <recommendedName>
        <fullName evidence="3">NAD(P)-binding domain-containing protein</fullName>
    </recommendedName>
</protein>
<comment type="caution">
    <text evidence="4">The sequence shown here is derived from an EMBL/GenBank/DDBJ whole genome shotgun (WGS) entry which is preliminary data.</text>
</comment>
<dbReference type="EMBL" id="BRXW01000047">
    <property type="protein sequence ID" value="GMI02721.1"/>
    <property type="molecule type" value="Genomic_DNA"/>
</dbReference>
<keyword evidence="5" id="KW-1185">Reference proteome</keyword>
<accession>A0A9W7CAN2</accession>
<feature type="compositionally biased region" description="Basic and acidic residues" evidence="1">
    <location>
        <begin position="275"/>
        <end position="290"/>
    </location>
</feature>